<comment type="caution">
    <text evidence="2">The sequence shown here is derived from an EMBL/GenBank/DDBJ whole genome shotgun (WGS) entry which is preliminary data.</text>
</comment>
<name>A0ABU6TTJ3_9FABA</name>
<evidence type="ECO:0000313" key="3">
    <source>
        <dbReference type="Proteomes" id="UP001341840"/>
    </source>
</evidence>
<feature type="region of interest" description="Disordered" evidence="1">
    <location>
        <begin position="63"/>
        <end position="119"/>
    </location>
</feature>
<proteinExistence type="predicted"/>
<dbReference type="Proteomes" id="UP001341840">
    <property type="component" value="Unassembled WGS sequence"/>
</dbReference>
<protein>
    <submittedName>
        <fullName evidence="2">Uncharacterized protein</fullName>
    </submittedName>
</protein>
<accession>A0ABU6TTJ3</accession>
<sequence>MRTHQWPRGPLCVFKHAETRFPLIRSPFIPSQFYFSSSPNPSTHSPLSSIFIIIIVHHHHHQMDHKRNQAALKRKEKVRVPSTRVSPRLATLRTPQSPPLKTRTPPSRASLRLTALKDP</sequence>
<gene>
    <name evidence="2" type="ORF">PIB30_077661</name>
</gene>
<reference evidence="2 3" key="1">
    <citation type="journal article" date="2023" name="Plants (Basel)">
        <title>Bridging the Gap: Combining Genomics and Transcriptomics Approaches to Understand Stylosanthes scabra, an Orphan Legume from the Brazilian Caatinga.</title>
        <authorList>
            <person name="Ferreira-Neto J.R.C."/>
            <person name="da Silva M.D."/>
            <person name="Binneck E."/>
            <person name="de Melo N.F."/>
            <person name="da Silva R.H."/>
            <person name="de Melo A.L.T.M."/>
            <person name="Pandolfi V."/>
            <person name="Bustamante F.O."/>
            <person name="Brasileiro-Vidal A.C."/>
            <person name="Benko-Iseppon A.M."/>
        </authorList>
    </citation>
    <scope>NUCLEOTIDE SEQUENCE [LARGE SCALE GENOMIC DNA]</scope>
    <source>
        <tissue evidence="2">Leaves</tissue>
    </source>
</reference>
<evidence type="ECO:0000313" key="2">
    <source>
        <dbReference type="EMBL" id="MED6150958.1"/>
    </source>
</evidence>
<evidence type="ECO:0000256" key="1">
    <source>
        <dbReference type="SAM" id="MobiDB-lite"/>
    </source>
</evidence>
<keyword evidence="3" id="KW-1185">Reference proteome</keyword>
<organism evidence="2 3">
    <name type="scientific">Stylosanthes scabra</name>
    <dbReference type="NCBI Taxonomy" id="79078"/>
    <lineage>
        <taxon>Eukaryota</taxon>
        <taxon>Viridiplantae</taxon>
        <taxon>Streptophyta</taxon>
        <taxon>Embryophyta</taxon>
        <taxon>Tracheophyta</taxon>
        <taxon>Spermatophyta</taxon>
        <taxon>Magnoliopsida</taxon>
        <taxon>eudicotyledons</taxon>
        <taxon>Gunneridae</taxon>
        <taxon>Pentapetalae</taxon>
        <taxon>rosids</taxon>
        <taxon>fabids</taxon>
        <taxon>Fabales</taxon>
        <taxon>Fabaceae</taxon>
        <taxon>Papilionoideae</taxon>
        <taxon>50 kb inversion clade</taxon>
        <taxon>dalbergioids sensu lato</taxon>
        <taxon>Dalbergieae</taxon>
        <taxon>Pterocarpus clade</taxon>
        <taxon>Stylosanthes</taxon>
    </lineage>
</organism>
<dbReference type="EMBL" id="JASCZI010091672">
    <property type="protein sequence ID" value="MED6150958.1"/>
    <property type="molecule type" value="Genomic_DNA"/>
</dbReference>